<dbReference type="Gene3D" id="1.20.1280.50">
    <property type="match status" value="1"/>
</dbReference>
<dbReference type="SUPFAM" id="SSF50969">
    <property type="entry name" value="YVTN repeat-like/Quinoprotein amine dehydrogenase"/>
    <property type="match status" value="1"/>
</dbReference>
<name>A0A067ME80_BOTB1</name>
<evidence type="ECO:0000313" key="3">
    <source>
        <dbReference type="Proteomes" id="UP000027195"/>
    </source>
</evidence>
<dbReference type="CDD" id="cd09917">
    <property type="entry name" value="F-box_SF"/>
    <property type="match status" value="1"/>
</dbReference>
<dbReference type="Pfam" id="PF00646">
    <property type="entry name" value="F-box"/>
    <property type="match status" value="1"/>
</dbReference>
<reference evidence="3" key="1">
    <citation type="journal article" date="2014" name="Proc. Natl. Acad. Sci. U.S.A.">
        <title>Extensive sampling of basidiomycete genomes demonstrates inadequacy of the white-rot/brown-rot paradigm for wood decay fungi.</title>
        <authorList>
            <person name="Riley R."/>
            <person name="Salamov A.A."/>
            <person name="Brown D.W."/>
            <person name="Nagy L.G."/>
            <person name="Floudas D."/>
            <person name="Held B.W."/>
            <person name="Levasseur A."/>
            <person name="Lombard V."/>
            <person name="Morin E."/>
            <person name="Otillar R."/>
            <person name="Lindquist E.A."/>
            <person name="Sun H."/>
            <person name="LaButti K.M."/>
            <person name="Schmutz J."/>
            <person name="Jabbour D."/>
            <person name="Luo H."/>
            <person name="Baker S.E."/>
            <person name="Pisabarro A.G."/>
            <person name="Walton J.D."/>
            <person name="Blanchette R.A."/>
            <person name="Henrissat B."/>
            <person name="Martin F."/>
            <person name="Cullen D."/>
            <person name="Hibbett D.S."/>
            <person name="Grigoriev I.V."/>
        </authorList>
    </citation>
    <scope>NUCLEOTIDE SEQUENCE [LARGE SCALE GENOMIC DNA]</scope>
    <source>
        <strain evidence="3">FD-172 SS1</strain>
    </source>
</reference>
<dbReference type="SUPFAM" id="SSF81383">
    <property type="entry name" value="F-box domain"/>
    <property type="match status" value="1"/>
</dbReference>
<organism evidence="2 3">
    <name type="scientific">Botryobasidium botryosum (strain FD-172 SS1)</name>
    <dbReference type="NCBI Taxonomy" id="930990"/>
    <lineage>
        <taxon>Eukaryota</taxon>
        <taxon>Fungi</taxon>
        <taxon>Dikarya</taxon>
        <taxon>Basidiomycota</taxon>
        <taxon>Agaricomycotina</taxon>
        <taxon>Agaricomycetes</taxon>
        <taxon>Cantharellales</taxon>
        <taxon>Botryobasidiaceae</taxon>
        <taxon>Botryobasidium</taxon>
    </lineage>
</organism>
<dbReference type="InterPro" id="IPR001810">
    <property type="entry name" value="F-box_dom"/>
</dbReference>
<gene>
    <name evidence="2" type="ORF">BOTBODRAFT_361508</name>
</gene>
<evidence type="ECO:0000259" key="1">
    <source>
        <dbReference type="Pfam" id="PF00646"/>
    </source>
</evidence>
<dbReference type="HOGENOM" id="CLU_021592_0_0_1"/>
<accession>A0A067ME80</accession>
<dbReference type="InterPro" id="IPR036047">
    <property type="entry name" value="F-box-like_dom_sf"/>
</dbReference>
<dbReference type="InParanoid" id="A0A067ME80"/>
<protein>
    <recommendedName>
        <fullName evidence="1">F-box domain-containing protein</fullName>
    </recommendedName>
</protein>
<proteinExistence type="predicted"/>
<sequence>MLSAFPPEVVLNILGFLPAYSLPALECASSAWKHFFDIHQSIIYQSAATFHGIASPGSPIEDVARAHISPWLDNVTNWKDLCRKYIVLEKSWAGKGVTEITFGLDMAAWISAFKLDEEQRTIICTTRDEGWLKVICAKTGDLLWDHPAGLDAPVSAQFDYSHGFIAFPRNAMQVEIWQRSTDYATSSFTPAPDADQTTAWQPYAHIPAARGHYRPFTVLSSLSPNLIDAFRFVFPYLLGISEMDYFVSIWDVTTAALVQTLTLTTPEHDFHDPRFGPRIRSLDMTQEHILVCSITRLGIYCRKTGEAVFQSSIPPSNIDSLFPHVTSSMECVLGRPLAWLKMPGSIVTSYDIRPRDPNDQSSSMQNGFRAAHLSPCGNNLVVISSHGRVYYIPSFSNSSDMRSRIRIVDMEGDTTVTAFDGKRVALYSGSELYCISLNDSPTAVLPPRSQPICHSFGFPSTSIQHIASFSSPTEYNHNIYVTSVQLTSTSLWVHSFIHSPGRRVPRLHCVDFSRHI</sequence>
<evidence type="ECO:0000313" key="2">
    <source>
        <dbReference type="EMBL" id="KDQ13814.1"/>
    </source>
</evidence>
<dbReference type="STRING" id="930990.A0A067ME80"/>
<feature type="domain" description="F-box" evidence="1">
    <location>
        <begin position="2"/>
        <end position="39"/>
    </location>
</feature>
<keyword evidence="3" id="KW-1185">Reference proteome</keyword>
<dbReference type="OrthoDB" id="550575at2759"/>
<dbReference type="EMBL" id="KL198041">
    <property type="protein sequence ID" value="KDQ13814.1"/>
    <property type="molecule type" value="Genomic_DNA"/>
</dbReference>
<dbReference type="AlphaFoldDB" id="A0A067ME80"/>
<dbReference type="InterPro" id="IPR011044">
    <property type="entry name" value="Quino_amine_DH_bsu"/>
</dbReference>
<dbReference type="Proteomes" id="UP000027195">
    <property type="component" value="Unassembled WGS sequence"/>
</dbReference>